<feature type="compositionally biased region" description="Pro residues" evidence="1">
    <location>
        <begin position="49"/>
        <end position="58"/>
    </location>
</feature>
<accession>A0A183JJH8</accession>
<protein>
    <submittedName>
        <fullName evidence="2 4">Uncharacterized protein</fullName>
    </submittedName>
</protein>
<evidence type="ECO:0000313" key="3">
    <source>
        <dbReference type="Proteomes" id="UP000279833"/>
    </source>
</evidence>
<feature type="region of interest" description="Disordered" evidence="1">
    <location>
        <begin position="34"/>
        <end position="58"/>
    </location>
</feature>
<dbReference type="AlphaFoldDB" id="A0A183JJH8"/>
<evidence type="ECO:0000313" key="4">
    <source>
        <dbReference type="WBParaSite" id="SCUD_0000285301-mRNA-1"/>
    </source>
</evidence>
<organism evidence="4">
    <name type="scientific">Schistosoma curassoni</name>
    <dbReference type="NCBI Taxonomy" id="6186"/>
    <lineage>
        <taxon>Eukaryota</taxon>
        <taxon>Metazoa</taxon>
        <taxon>Spiralia</taxon>
        <taxon>Lophotrochozoa</taxon>
        <taxon>Platyhelminthes</taxon>
        <taxon>Trematoda</taxon>
        <taxon>Digenea</taxon>
        <taxon>Strigeidida</taxon>
        <taxon>Schistosomatoidea</taxon>
        <taxon>Schistosomatidae</taxon>
        <taxon>Schistosoma</taxon>
    </lineage>
</organism>
<dbReference type="WBParaSite" id="SCUD_0000285301-mRNA-1">
    <property type="protein sequence ID" value="SCUD_0000285301-mRNA-1"/>
    <property type="gene ID" value="SCUD_0000285301"/>
</dbReference>
<reference evidence="2 3" key="2">
    <citation type="submission" date="2018-11" db="EMBL/GenBank/DDBJ databases">
        <authorList>
            <consortium name="Pathogen Informatics"/>
        </authorList>
    </citation>
    <scope>NUCLEOTIDE SEQUENCE [LARGE SCALE GENOMIC DNA]</scope>
    <source>
        <strain evidence="2">Dakar</strain>
        <strain evidence="3">Dakar, Senegal</strain>
    </source>
</reference>
<dbReference type="Proteomes" id="UP000279833">
    <property type="component" value="Unassembled WGS sequence"/>
</dbReference>
<gene>
    <name evidence="2" type="ORF">SCUD_LOCUS2854</name>
</gene>
<dbReference type="EMBL" id="UZAK01002950">
    <property type="protein sequence ID" value="VDO77388.1"/>
    <property type="molecule type" value="Genomic_DNA"/>
</dbReference>
<evidence type="ECO:0000313" key="2">
    <source>
        <dbReference type="EMBL" id="VDO77388.1"/>
    </source>
</evidence>
<keyword evidence="3" id="KW-1185">Reference proteome</keyword>
<reference evidence="4" key="1">
    <citation type="submission" date="2016-06" db="UniProtKB">
        <authorList>
            <consortium name="WormBaseParasite"/>
        </authorList>
    </citation>
    <scope>IDENTIFICATION</scope>
</reference>
<sequence>MKSSSATGGSQSLSNFKRQIWSRALTAFSHSINQSMHNCKSDGPRSPRRPPFAPLPRPALAPTADLALAFSSFSNISTN</sequence>
<evidence type="ECO:0000256" key="1">
    <source>
        <dbReference type="SAM" id="MobiDB-lite"/>
    </source>
</evidence>
<proteinExistence type="predicted"/>
<name>A0A183JJH8_9TREM</name>